<reference evidence="2" key="1">
    <citation type="submission" date="2023-01" db="EMBL/GenBank/DDBJ databases">
        <title>Sequencing of the bacterial strains from artisanal fermented milk Matsoni.</title>
        <authorList>
            <person name="Rozman V."/>
            <person name="Accetto T."/>
            <person name="Bogovic Matijasic B."/>
        </authorList>
    </citation>
    <scope>NUCLEOTIDE SEQUENCE</scope>
    <source>
        <strain evidence="2">Lbl333</strain>
    </source>
</reference>
<dbReference type="AlphaFoldDB" id="A0AAW5YV93"/>
<sequence length="64" mass="7210">MGFFAYLFGVVDAANVLVGKATLLMLGLALFFKAATKATDEFWRFRKSLRKHKKVVQRTTSKAL</sequence>
<organism evidence="2 3">
    <name type="scientific">Lactobacillus delbrueckii</name>
    <dbReference type="NCBI Taxonomy" id="1584"/>
    <lineage>
        <taxon>Bacteria</taxon>
        <taxon>Bacillati</taxon>
        <taxon>Bacillota</taxon>
        <taxon>Bacilli</taxon>
        <taxon>Lactobacillales</taxon>
        <taxon>Lactobacillaceae</taxon>
        <taxon>Lactobacillus</taxon>
    </lineage>
</organism>
<proteinExistence type="predicted"/>
<dbReference type="EMBL" id="JAQIEY010000014">
    <property type="protein sequence ID" value="MDA3767981.1"/>
    <property type="molecule type" value="Genomic_DNA"/>
</dbReference>
<protein>
    <submittedName>
        <fullName evidence="2">Uncharacterized protein</fullName>
    </submittedName>
</protein>
<gene>
    <name evidence="2" type="ORF">PF586_05830</name>
</gene>
<feature type="transmembrane region" description="Helical" evidence="1">
    <location>
        <begin position="6"/>
        <end position="32"/>
    </location>
</feature>
<keyword evidence="1" id="KW-0812">Transmembrane</keyword>
<dbReference type="Proteomes" id="UP001210502">
    <property type="component" value="Unassembled WGS sequence"/>
</dbReference>
<evidence type="ECO:0000313" key="3">
    <source>
        <dbReference type="Proteomes" id="UP001210502"/>
    </source>
</evidence>
<name>A0AAW5YV93_9LACO</name>
<comment type="caution">
    <text evidence="2">The sequence shown here is derived from an EMBL/GenBank/DDBJ whole genome shotgun (WGS) entry which is preliminary data.</text>
</comment>
<evidence type="ECO:0000256" key="1">
    <source>
        <dbReference type="SAM" id="Phobius"/>
    </source>
</evidence>
<evidence type="ECO:0000313" key="2">
    <source>
        <dbReference type="EMBL" id="MDA3767981.1"/>
    </source>
</evidence>
<keyword evidence="1" id="KW-0472">Membrane</keyword>
<keyword evidence="1" id="KW-1133">Transmembrane helix</keyword>
<accession>A0AAW5YV93</accession>
<dbReference type="RefSeq" id="WP_271024541.1">
    <property type="nucleotide sequence ID" value="NZ_JAQIEY010000014.1"/>
</dbReference>